<evidence type="ECO:0000256" key="1">
    <source>
        <dbReference type="SAM" id="MobiDB-lite"/>
    </source>
</evidence>
<reference evidence="2" key="2">
    <citation type="submission" date="2020-11" db="EMBL/GenBank/DDBJ databases">
        <authorList>
            <person name="McCartney M.A."/>
            <person name="Auch B."/>
            <person name="Kono T."/>
            <person name="Mallez S."/>
            <person name="Becker A."/>
            <person name="Gohl D.M."/>
            <person name="Silverstein K.A.T."/>
            <person name="Koren S."/>
            <person name="Bechman K.B."/>
            <person name="Herman A."/>
            <person name="Abrahante J.E."/>
            <person name="Garbe J."/>
        </authorList>
    </citation>
    <scope>NUCLEOTIDE SEQUENCE</scope>
    <source>
        <strain evidence="2">Duluth1</strain>
        <tissue evidence="2">Whole animal</tissue>
    </source>
</reference>
<name>A0A9D4KEK6_DREPO</name>
<sequence>MDSRISDVTEGIPDERRQQSSDDMFGRHCYRAGRLQTATSVYPGCGRRAS</sequence>
<organism evidence="2 3">
    <name type="scientific">Dreissena polymorpha</name>
    <name type="common">Zebra mussel</name>
    <name type="synonym">Mytilus polymorpha</name>
    <dbReference type="NCBI Taxonomy" id="45954"/>
    <lineage>
        <taxon>Eukaryota</taxon>
        <taxon>Metazoa</taxon>
        <taxon>Spiralia</taxon>
        <taxon>Lophotrochozoa</taxon>
        <taxon>Mollusca</taxon>
        <taxon>Bivalvia</taxon>
        <taxon>Autobranchia</taxon>
        <taxon>Heteroconchia</taxon>
        <taxon>Euheterodonta</taxon>
        <taxon>Imparidentia</taxon>
        <taxon>Neoheterodontei</taxon>
        <taxon>Myida</taxon>
        <taxon>Dreissenoidea</taxon>
        <taxon>Dreissenidae</taxon>
        <taxon>Dreissena</taxon>
    </lineage>
</organism>
<reference evidence="2" key="1">
    <citation type="journal article" date="2019" name="bioRxiv">
        <title>The Genome of the Zebra Mussel, Dreissena polymorpha: A Resource for Invasive Species Research.</title>
        <authorList>
            <person name="McCartney M.A."/>
            <person name="Auch B."/>
            <person name="Kono T."/>
            <person name="Mallez S."/>
            <person name="Zhang Y."/>
            <person name="Obille A."/>
            <person name="Becker A."/>
            <person name="Abrahante J.E."/>
            <person name="Garbe J."/>
            <person name="Badalamenti J.P."/>
            <person name="Herman A."/>
            <person name="Mangelson H."/>
            <person name="Liachko I."/>
            <person name="Sullivan S."/>
            <person name="Sone E.D."/>
            <person name="Koren S."/>
            <person name="Silverstein K.A.T."/>
            <person name="Beckman K.B."/>
            <person name="Gohl D.M."/>
        </authorList>
    </citation>
    <scope>NUCLEOTIDE SEQUENCE</scope>
    <source>
        <strain evidence="2">Duluth1</strain>
        <tissue evidence="2">Whole animal</tissue>
    </source>
</reference>
<keyword evidence="3" id="KW-1185">Reference proteome</keyword>
<dbReference type="Proteomes" id="UP000828390">
    <property type="component" value="Unassembled WGS sequence"/>
</dbReference>
<evidence type="ECO:0000313" key="3">
    <source>
        <dbReference type="Proteomes" id="UP000828390"/>
    </source>
</evidence>
<dbReference type="AlphaFoldDB" id="A0A9D4KEK6"/>
<protein>
    <submittedName>
        <fullName evidence="2">Uncharacterized protein</fullName>
    </submittedName>
</protein>
<gene>
    <name evidence="2" type="ORF">DPMN_111511</name>
</gene>
<evidence type="ECO:0000313" key="2">
    <source>
        <dbReference type="EMBL" id="KAH3838105.1"/>
    </source>
</evidence>
<feature type="region of interest" description="Disordered" evidence="1">
    <location>
        <begin position="1"/>
        <end position="25"/>
    </location>
</feature>
<comment type="caution">
    <text evidence="2">The sequence shown here is derived from an EMBL/GenBank/DDBJ whole genome shotgun (WGS) entry which is preliminary data.</text>
</comment>
<dbReference type="EMBL" id="JAIWYP010000004">
    <property type="protein sequence ID" value="KAH3838105.1"/>
    <property type="molecule type" value="Genomic_DNA"/>
</dbReference>
<proteinExistence type="predicted"/>
<accession>A0A9D4KEK6</accession>